<keyword evidence="2" id="KW-0812">Transmembrane</keyword>
<evidence type="ECO:0000313" key="8">
    <source>
        <dbReference type="EMBL" id="CDI55178.1"/>
    </source>
</evidence>
<feature type="region of interest" description="Disordered" evidence="7">
    <location>
        <begin position="93"/>
        <end position="161"/>
    </location>
</feature>
<dbReference type="GO" id="GO:0031965">
    <property type="term" value="C:nuclear membrane"/>
    <property type="evidence" value="ECO:0007669"/>
    <property type="project" value="UniProtKB-SubCell"/>
</dbReference>
<evidence type="ECO:0000256" key="4">
    <source>
        <dbReference type="ARBA" id="ARBA00023136"/>
    </source>
</evidence>
<evidence type="ECO:0000256" key="7">
    <source>
        <dbReference type="SAM" id="MobiDB-lite"/>
    </source>
</evidence>
<feature type="compositionally biased region" description="Polar residues" evidence="7">
    <location>
        <begin position="119"/>
        <end position="154"/>
    </location>
</feature>
<reference evidence="8" key="1">
    <citation type="journal article" date="2014" name="Genome Biol. Evol.">
        <title>Gene Loss Rather Than Gene Gain Is Associated with a Host Jump from Monocots to Dicots in the Smut Fungus Melanopsichium pennsylvanicum.</title>
        <authorList>
            <person name="Sharma R."/>
            <person name="Mishra B."/>
            <person name="Runge F."/>
            <person name="Thines M."/>
        </authorList>
    </citation>
    <scope>NUCLEOTIDE SEQUENCE</scope>
    <source>
        <strain evidence="8">4</strain>
    </source>
</reference>
<feature type="compositionally biased region" description="Polar residues" evidence="7">
    <location>
        <begin position="239"/>
        <end position="254"/>
    </location>
</feature>
<dbReference type="PANTHER" id="PTHR12265:SF30">
    <property type="entry name" value="TRANSMEMBRANE PROTEIN 53"/>
    <property type="match status" value="1"/>
</dbReference>
<evidence type="ECO:0000256" key="5">
    <source>
        <dbReference type="ARBA" id="ARBA00023242"/>
    </source>
</evidence>
<protein>
    <submittedName>
        <fullName evidence="8">Uncharacterized protein</fullName>
    </submittedName>
</protein>
<evidence type="ECO:0000256" key="6">
    <source>
        <dbReference type="ARBA" id="ARBA00037847"/>
    </source>
</evidence>
<dbReference type="AlphaFoldDB" id="A0A077R7L4"/>
<dbReference type="Pfam" id="PF05705">
    <property type="entry name" value="DUF829"/>
    <property type="match status" value="1"/>
</dbReference>
<comment type="subcellular location">
    <subcellularLocation>
        <location evidence="6">Endomembrane system</location>
        <topology evidence="6">Single-pass membrane protein</topology>
    </subcellularLocation>
    <subcellularLocation>
        <location evidence="1">Nucleus membrane</location>
    </subcellularLocation>
</comment>
<keyword evidence="3" id="KW-1133">Transmembrane helix</keyword>
<feature type="compositionally biased region" description="Polar residues" evidence="7">
    <location>
        <begin position="262"/>
        <end position="275"/>
    </location>
</feature>
<proteinExistence type="predicted"/>
<evidence type="ECO:0000256" key="2">
    <source>
        <dbReference type="ARBA" id="ARBA00022692"/>
    </source>
</evidence>
<sequence>MLATSASPLLLILNPLSSRHTLLNRTLSLRTLSFLTHSAYAQYSSPRHFTKFISSPFPSALIMPQASPSAESTKSSKASKAAKAILHAKSTIAAARANHSKHSNSEAAEDGVPPDSSIRKTSSNASIASNMAKSLPDSPSVTASPATNTSSLLTSAPVNPVPAPPINADILTMKEGTSEAPKAAKQAPGLSSAAQVAVAKPAPSSESSAALPSSSVVAPYKIDQDSVAAQNMVQAKNIASSQGFKTPSVESSSDALKPHRNVVSSPSTNVTALRSESTKDTKDAEIFLSEVVEALASTAPEPDKQPETAALAAPPSVIAVMAEKSPVEPNKASETLAKAEAAPVPIVDSSTASTAVAIPSSAKDIPTAVSVAQVFTPPELTELQHNTFVSRPTDPLRESIRSLVPHVFPSPLRPLDRHNGLTRHPTHIVIFGWMDAPVRLVAKYAQPYTVLFPDATVLIQLSDGKSYLARENVRREQLQRILSEISTPPKKSDEEMVKTVETKEIGESTVTLIDHSEALSSSSSTSSSNSTQEAEVGGFVIHSFSDGGAGNLALFLDEMARRPGPSPRVHSLIMDSSPGKSNPKTGSIAFTMHLANRPRLRTIVQFFVYIGLYLMKIWTRLTGKPARGELMRKRLNSLRSWSWVTASYTPKFQATENKAADFPPRMYMYTKADQLIPWQFVEEHAQNLAGIRDVKVGLVEVQKKDDREKLLLGVTEAKTRRQGLKEGYKVELRRWDTPPHCSIGRSDFEGYWATVMDFYLNVLSRQ</sequence>
<feature type="region of interest" description="Disordered" evidence="7">
    <location>
        <begin position="239"/>
        <end position="279"/>
    </location>
</feature>
<evidence type="ECO:0000256" key="1">
    <source>
        <dbReference type="ARBA" id="ARBA00004126"/>
    </source>
</evidence>
<name>A0A077R7L4_9BASI</name>
<evidence type="ECO:0000256" key="3">
    <source>
        <dbReference type="ARBA" id="ARBA00022989"/>
    </source>
</evidence>
<organism evidence="8">
    <name type="scientific">Melanopsichium pennsylvanicum 4</name>
    <dbReference type="NCBI Taxonomy" id="1398559"/>
    <lineage>
        <taxon>Eukaryota</taxon>
        <taxon>Fungi</taxon>
        <taxon>Dikarya</taxon>
        <taxon>Basidiomycota</taxon>
        <taxon>Ustilaginomycotina</taxon>
        <taxon>Ustilaginomycetes</taxon>
        <taxon>Ustilaginales</taxon>
        <taxon>Ustilaginaceae</taxon>
        <taxon>Melanopsichium</taxon>
    </lineage>
</organism>
<dbReference type="PANTHER" id="PTHR12265">
    <property type="entry name" value="TRANSMEMBRANE PROTEIN 53"/>
    <property type="match status" value="1"/>
</dbReference>
<dbReference type="InterPro" id="IPR008547">
    <property type="entry name" value="DUF829_TMEM53"/>
</dbReference>
<keyword evidence="4" id="KW-0472">Membrane</keyword>
<dbReference type="EMBL" id="HG529639">
    <property type="protein sequence ID" value="CDI55178.1"/>
    <property type="molecule type" value="Genomic_DNA"/>
</dbReference>
<keyword evidence="5" id="KW-0539">Nucleus</keyword>
<accession>A0A077R7L4</accession>